<dbReference type="Pfam" id="PF11726">
    <property type="entry name" value="YagK_YfjJ_C"/>
    <property type="match status" value="1"/>
</dbReference>
<reference evidence="2 3" key="1">
    <citation type="submission" date="2020-04" db="EMBL/GenBank/DDBJ databases">
        <authorList>
            <person name="Hitch T.C.A."/>
            <person name="Wylensek D."/>
            <person name="Clavel T."/>
        </authorList>
    </citation>
    <scope>NUCLEOTIDE SEQUENCE [LARGE SCALE GENOMIC DNA]</scope>
    <source>
        <strain evidence="2 3">PG-251-APC-1</strain>
    </source>
</reference>
<dbReference type="InterPro" id="IPR057271">
    <property type="entry name" value="YagK_YfjJ_C"/>
</dbReference>
<evidence type="ECO:0000259" key="1">
    <source>
        <dbReference type="Pfam" id="PF11726"/>
    </source>
</evidence>
<accession>A0A848CIE1</accession>
<organism evidence="2 3">
    <name type="scientific">Desulfovibrio piger</name>
    <dbReference type="NCBI Taxonomy" id="901"/>
    <lineage>
        <taxon>Bacteria</taxon>
        <taxon>Pseudomonadati</taxon>
        <taxon>Thermodesulfobacteriota</taxon>
        <taxon>Desulfovibrionia</taxon>
        <taxon>Desulfovibrionales</taxon>
        <taxon>Desulfovibrionaceae</taxon>
        <taxon>Desulfovibrio</taxon>
    </lineage>
</organism>
<dbReference type="RefSeq" id="WP_168936540.1">
    <property type="nucleotide sequence ID" value="NZ_JABAFY010000102.1"/>
</dbReference>
<feature type="domain" description="YagK/YfjJ C-terminal" evidence="1">
    <location>
        <begin position="26"/>
        <end position="183"/>
    </location>
</feature>
<evidence type="ECO:0000313" key="2">
    <source>
        <dbReference type="EMBL" id="NME53264.1"/>
    </source>
</evidence>
<sequence length="199" mass="23615">MKNKNVQYLDNIKNSVNELLDFYTDNHRKTLSIRFDVRYPQNYTGDTSSKNISDCMAYMVKKYKRRKCDPYYIWVREQNKSDHPHYHCLFLLDGTRVKTYNHVFKSVETIWNSTLDIDRDSKGLIDYCTNKSNRDYNGKMITRTSDVEKFDSRLDEVKQQALYLAKAYTKGPLYDGQRNFGMSRLPKNKNIDSHNSDNN</sequence>
<evidence type="ECO:0000313" key="3">
    <source>
        <dbReference type="Proteomes" id="UP000522333"/>
    </source>
</evidence>
<dbReference type="AlphaFoldDB" id="A0A848CIE1"/>
<name>A0A848CIE1_9BACT</name>
<proteinExistence type="predicted"/>
<dbReference type="Proteomes" id="UP000522333">
    <property type="component" value="Unassembled WGS sequence"/>
</dbReference>
<comment type="caution">
    <text evidence="2">The sequence shown here is derived from an EMBL/GenBank/DDBJ whole genome shotgun (WGS) entry which is preliminary data.</text>
</comment>
<protein>
    <submittedName>
        <fullName evidence="2">Inovirus Gp2 family protein</fullName>
    </submittedName>
</protein>
<gene>
    <name evidence="2" type="ORF">HF854_12285</name>
</gene>
<dbReference type="EMBL" id="JABAFY010000102">
    <property type="protein sequence ID" value="NME53264.1"/>
    <property type="molecule type" value="Genomic_DNA"/>
</dbReference>